<feature type="region of interest" description="Disordered" evidence="1">
    <location>
        <begin position="374"/>
        <end position="398"/>
    </location>
</feature>
<dbReference type="RefSeq" id="WP_182605169.1">
    <property type="nucleotide sequence ID" value="NZ_VKHT01000086.1"/>
</dbReference>
<accession>A0A7W3TAZ9</accession>
<name>A0A7W3TAZ9_9ACTN</name>
<dbReference type="EMBL" id="VKHT01000086">
    <property type="protein sequence ID" value="MBB0243509.1"/>
    <property type="molecule type" value="Genomic_DNA"/>
</dbReference>
<reference evidence="3" key="1">
    <citation type="submission" date="2019-10" db="EMBL/GenBank/DDBJ databases">
        <title>Streptomyces sp. nov., a novel actinobacterium isolated from alkaline environment.</title>
        <authorList>
            <person name="Golinska P."/>
        </authorList>
    </citation>
    <scope>NUCLEOTIDE SEQUENCE [LARGE SCALE GENOMIC DNA]</scope>
    <source>
        <strain evidence="3">DSM 42118</strain>
    </source>
</reference>
<organism evidence="2 3">
    <name type="scientific">Streptomyces alkaliphilus</name>
    <dbReference type="NCBI Taxonomy" id="1472722"/>
    <lineage>
        <taxon>Bacteria</taxon>
        <taxon>Bacillati</taxon>
        <taxon>Actinomycetota</taxon>
        <taxon>Actinomycetes</taxon>
        <taxon>Kitasatosporales</taxon>
        <taxon>Streptomycetaceae</taxon>
        <taxon>Streptomyces</taxon>
    </lineage>
</organism>
<proteinExistence type="predicted"/>
<dbReference type="Proteomes" id="UP000538929">
    <property type="component" value="Unassembled WGS sequence"/>
</dbReference>
<evidence type="ECO:0000256" key="1">
    <source>
        <dbReference type="SAM" id="MobiDB-lite"/>
    </source>
</evidence>
<keyword evidence="3" id="KW-1185">Reference proteome</keyword>
<protein>
    <recommendedName>
        <fullName evidence="4">Secreted protein</fullName>
    </recommendedName>
</protein>
<evidence type="ECO:0000313" key="2">
    <source>
        <dbReference type="EMBL" id="MBB0243509.1"/>
    </source>
</evidence>
<comment type="caution">
    <text evidence="2">The sequence shown here is derived from an EMBL/GenBank/DDBJ whole genome shotgun (WGS) entry which is preliminary data.</text>
</comment>
<evidence type="ECO:0000313" key="3">
    <source>
        <dbReference type="Proteomes" id="UP000538929"/>
    </source>
</evidence>
<gene>
    <name evidence="2" type="ORF">FNQ90_05145</name>
</gene>
<dbReference type="AlphaFoldDB" id="A0A7W3TAZ9"/>
<evidence type="ECO:0008006" key="4">
    <source>
        <dbReference type="Google" id="ProtNLM"/>
    </source>
</evidence>
<sequence>MSTHHSEDRLASLRGPLAPEPCTARGITALTANPGCSRRAVLDAAGVDKATLAARLGRPAGFGQSPFALARGRAFEAMVKADGYAELLTLLREHLDIPVTEVAVADLGEVGGSTSPGLRARETEHLLDRLAAGVEERLLLDHPVLPLEVAGRTAFLEPDAVAHRVAGRFHVVEIKSFAVIDGQADPAKTAEAAKQAAVYIIALRRLLERLGHDPALVAPEFLLICPKDFSQRPVPALIDVRQEIEAIGFQLSRLRRADDLARPLPADATLDLSVREDGTPARTDTELTATVAALDTHYTPDCPGYCDLARHCRAEAVEAARPERLGGRVRDDLPGIDSTRTALRLIDSPGDEGEPVDPDSAEVVERLRAAARLYDLRRPPAPHRPCAPTDTTAGRGVG</sequence>